<organism evidence="5 6">
    <name type="scientific">Pseudolycoriella hygida</name>
    <dbReference type="NCBI Taxonomy" id="35572"/>
    <lineage>
        <taxon>Eukaryota</taxon>
        <taxon>Metazoa</taxon>
        <taxon>Ecdysozoa</taxon>
        <taxon>Arthropoda</taxon>
        <taxon>Hexapoda</taxon>
        <taxon>Insecta</taxon>
        <taxon>Pterygota</taxon>
        <taxon>Neoptera</taxon>
        <taxon>Endopterygota</taxon>
        <taxon>Diptera</taxon>
        <taxon>Nematocera</taxon>
        <taxon>Sciaroidea</taxon>
        <taxon>Sciaridae</taxon>
        <taxon>Pseudolycoriella</taxon>
    </lineage>
</organism>
<protein>
    <recommendedName>
        <fullName evidence="4">FLYWCH-type domain-containing protein</fullName>
    </recommendedName>
</protein>
<dbReference type="AlphaFoldDB" id="A0A9Q0NFV8"/>
<dbReference type="Gene3D" id="2.20.25.240">
    <property type="match status" value="1"/>
</dbReference>
<gene>
    <name evidence="5" type="ORF">Bhyg_04675</name>
</gene>
<sequence>MYSGGYKYWLAYKKGNNSYYRCSRYKSHCPGRCVVNNELVRSITEHTHGPEPDRVMVEQFRKVLTQRAATESTDLYSIYWDEASQHAEASLLYTYTAAESAMRKARRKQFPPVPDLFQDVGEILNNSNLFRVHSGQNKDQFYQTMLDLKGSTCLIFAHLKTMEQLGKVEEIYVDTSIQMSHFSTEYHLLTVNSVQDSTNIPLIYAIMTSKSQSDFAAVFAYIRESLGDYVSPNVIMANFDINMQQALTFTFPEATIKGFWFNYTDAVLKEIKDLGMLSETARGHSSSCLRMLLVLPLLPADYIRSGLEAVKKWAEEKKIFSTQMNAVCTYIEKKWIRAVGAEKMSIFGLPNSIHNHIQTFVKDLKTAIGSANTIWELLDTLTHVATRTFVKVNRKQKQPEQPKQQKKSVQCRERIINDVTQSWIRTPVHLRNPLNFLQLTSHCMNDAIYYANLEDFRNKRKNMDDGYENVKSRCRRVQPKQDFPASGSSSSLAIPNNVPIATNSSTTVDASANPPPLVFFPKVKTVERKIDHRMNTGPPPLVPISSKR</sequence>
<evidence type="ECO:0000256" key="3">
    <source>
        <dbReference type="ARBA" id="ARBA00022833"/>
    </source>
</evidence>
<dbReference type="Pfam" id="PF04500">
    <property type="entry name" value="FLYWCH"/>
    <property type="match status" value="1"/>
</dbReference>
<accession>A0A9Q0NFV8</accession>
<reference evidence="5" key="1">
    <citation type="submission" date="2022-07" db="EMBL/GenBank/DDBJ databases">
        <authorList>
            <person name="Trinca V."/>
            <person name="Uliana J.V.C."/>
            <person name="Torres T.T."/>
            <person name="Ward R.J."/>
            <person name="Monesi N."/>
        </authorList>
    </citation>
    <scope>NUCLEOTIDE SEQUENCE</scope>
    <source>
        <strain evidence="5">HSMRA1968</strain>
        <tissue evidence="5">Whole embryos</tissue>
    </source>
</reference>
<dbReference type="GO" id="GO:0008270">
    <property type="term" value="F:zinc ion binding"/>
    <property type="evidence" value="ECO:0007669"/>
    <property type="project" value="UniProtKB-KW"/>
</dbReference>
<evidence type="ECO:0000313" key="6">
    <source>
        <dbReference type="Proteomes" id="UP001151699"/>
    </source>
</evidence>
<comment type="caution">
    <text evidence="5">The sequence shown here is derived from an EMBL/GenBank/DDBJ whole genome shotgun (WGS) entry which is preliminary data.</text>
</comment>
<dbReference type="EMBL" id="WJQU01000001">
    <property type="protein sequence ID" value="KAJ6649440.1"/>
    <property type="molecule type" value="Genomic_DNA"/>
</dbReference>
<keyword evidence="6" id="KW-1185">Reference proteome</keyword>
<dbReference type="Proteomes" id="UP001151699">
    <property type="component" value="Chromosome A"/>
</dbReference>
<evidence type="ECO:0000259" key="4">
    <source>
        <dbReference type="Pfam" id="PF04500"/>
    </source>
</evidence>
<dbReference type="InterPro" id="IPR007588">
    <property type="entry name" value="Znf_FLYWCH"/>
</dbReference>
<feature type="domain" description="FLYWCH-type" evidence="4">
    <location>
        <begin position="4"/>
        <end position="48"/>
    </location>
</feature>
<dbReference type="OrthoDB" id="7778943at2759"/>
<name>A0A9Q0NFV8_9DIPT</name>
<evidence type="ECO:0000313" key="5">
    <source>
        <dbReference type="EMBL" id="KAJ6649440.1"/>
    </source>
</evidence>
<keyword evidence="1" id="KW-0479">Metal-binding</keyword>
<evidence type="ECO:0000256" key="1">
    <source>
        <dbReference type="ARBA" id="ARBA00022723"/>
    </source>
</evidence>
<keyword evidence="2" id="KW-0863">Zinc-finger</keyword>
<keyword evidence="3" id="KW-0862">Zinc</keyword>
<proteinExistence type="predicted"/>
<evidence type="ECO:0000256" key="2">
    <source>
        <dbReference type="ARBA" id="ARBA00022771"/>
    </source>
</evidence>